<comment type="similarity">
    <text evidence="7">Belongs to the binding-protein-dependent transport system permease family.</text>
</comment>
<dbReference type="GO" id="GO:0005886">
    <property type="term" value="C:plasma membrane"/>
    <property type="evidence" value="ECO:0007669"/>
    <property type="project" value="UniProtKB-SubCell"/>
</dbReference>
<dbReference type="EMBL" id="AVPL01000001">
    <property type="protein sequence ID" value="KGN42952.1"/>
    <property type="molecule type" value="Genomic_DNA"/>
</dbReference>
<feature type="domain" description="ABC transmembrane type-1" evidence="8">
    <location>
        <begin position="95"/>
        <end position="297"/>
    </location>
</feature>
<feature type="transmembrane region" description="Helical" evidence="7">
    <location>
        <begin position="101"/>
        <end position="122"/>
    </location>
</feature>
<protein>
    <submittedName>
        <fullName evidence="9">ABC transporter permease</fullName>
    </submittedName>
</protein>
<dbReference type="GO" id="GO:0055085">
    <property type="term" value="P:transmembrane transport"/>
    <property type="evidence" value="ECO:0007669"/>
    <property type="project" value="InterPro"/>
</dbReference>
<keyword evidence="10" id="KW-1185">Reference proteome</keyword>
<dbReference type="AlphaFoldDB" id="A0A0A0K3V4"/>
<comment type="caution">
    <text evidence="9">The sequence shown here is derived from an EMBL/GenBank/DDBJ whole genome shotgun (WGS) entry which is preliminary data.</text>
</comment>
<gene>
    <name evidence="9" type="ORF">N801_04990</name>
</gene>
<dbReference type="PANTHER" id="PTHR43163">
    <property type="entry name" value="DIPEPTIDE TRANSPORT SYSTEM PERMEASE PROTEIN DPPB-RELATED"/>
    <property type="match status" value="1"/>
</dbReference>
<accession>A0A0A0K3V4</accession>
<dbReference type="Gene3D" id="1.10.3720.10">
    <property type="entry name" value="MetI-like"/>
    <property type="match status" value="1"/>
</dbReference>
<dbReference type="Proteomes" id="UP000030013">
    <property type="component" value="Unassembled WGS sequence"/>
</dbReference>
<feature type="transmembrane region" description="Helical" evidence="7">
    <location>
        <begin position="131"/>
        <end position="151"/>
    </location>
</feature>
<dbReference type="SUPFAM" id="SSF161098">
    <property type="entry name" value="MetI-like"/>
    <property type="match status" value="1"/>
</dbReference>
<dbReference type="RefSeq" id="WP_035931583.1">
    <property type="nucleotide sequence ID" value="NZ_AVPL01000001.1"/>
</dbReference>
<dbReference type="OrthoDB" id="5169641at2"/>
<evidence type="ECO:0000313" key="10">
    <source>
        <dbReference type="Proteomes" id="UP000030013"/>
    </source>
</evidence>
<keyword evidence="6 7" id="KW-0472">Membrane</keyword>
<evidence type="ECO:0000256" key="1">
    <source>
        <dbReference type="ARBA" id="ARBA00004651"/>
    </source>
</evidence>
<feature type="transmembrane region" description="Helical" evidence="7">
    <location>
        <begin position="171"/>
        <end position="190"/>
    </location>
</feature>
<keyword evidence="4 7" id="KW-0812">Transmembrane</keyword>
<keyword evidence="3" id="KW-1003">Cell membrane</keyword>
<dbReference type="InterPro" id="IPR045621">
    <property type="entry name" value="BPD_transp_1_N"/>
</dbReference>
<evidence type="ECO:0000256" key="5">
    <source>
        <dbReference type="ARBA" id="ARBA00022989"/>
    </source>
</evidence>
<reference evidence="9 10" key="1">
    <citation type="submission" date="2013-08" db="EMBL/GenBank/DDBJ databases">
        <title>The genome sequence of Knoellia aerolata.</title>
        <authorList>
            <person name="Zhu W."/>
            <person name="Wang G."/>
        </authorList>
    </citation>
    <scope>NUCLEOTIDE SEQUENCE [LARGE SCALE GENOMIC DNA]</scope>
    <source>
        <strain evidence="9 10">DSM 18566</strain>
    </source>
</reference>
<keyword evidence="5 7" id="KW-1133">Transmembrane helix</keyword>
<feature type="transmembrane region" description="Helical" evidence="7">
    <location>
        <begin position="232"/>
        <end position="254"/>
    </location>
</feature>
<dbReference type="eggNOG" id="COG0601">
    <property type="taxonomic scope" value="Bacteria"/>
</dbReference>
<evidence type="ECO:0000259" key="8">
    <source>
        <dbReference type="PROSITE" id="PS50928"/>
    </source>
</evidence>
<dbReference type="CDD" id="cd06261">
    <property type="entry name" value="TM_PBP2"/>
    <property type="match status" value="1"/>
</dbReference>
<evidence type="ECO:0000256" key="6">
    <source>
        <dbReference type="ARBA" id="ARBA00023136"/>
    </source>
</evidence>
<dbReference type="Pfam" id="PF00528">
    <property type="entry name" value="BPD_transp_1"/>
    <property type="match status" value="1"/>
</dbReference>
<feature type="transmembrane region" description="Helical" evidence="7">
    <location>
        <begin position="274"/>
        <end position="300"/>
    </location>
</feature>
<evidence type="ECO:0000256" key="4">
    <source>
        <dbReference type="ARBA" id="ARBA00022692"/>
    </source>
</evidence>
<dbReference type="InterPro" id="IPR035906">
    <property type="entry name" value="MetI-like_sf"/>
</dbReference>
<sequence>MGRYTARRLLQLMPVFIGTTFLIFALVFAIPGDPIRALAGDRPISPSTVATLRDEYNLDDPLVIQYAKYMVGLVQGDFGKDYNGREVTDIMAQRFPVTIRLAVVAFLFEIAIGLVAGVVAALRRRSYLDTLVLVTTTAIVSVPTFVLGFSLQLLLGVKLSWFPIAGISQGWYSYLLPGFVLGALSLAYVARLTRTSLVENLRSDYVRTATAKGLSRRRVVGRHALRNSLIPVVTYLGIDLGALMGGAIVTEGIFNLPGIGQQVFLSVRAQEGPVVVGIVTALVLVFIFANLAVDLLYGVLDPRIRYE</sequence>
<evidence type="ECO:0000256" key="7">
    <source>
        <dbReference type="RuleBase" id="RU363032"/>
    </source>
</evidence>
<dbReference type="Pfam" id="PF19300">
    <property type="entry name" value="BPD_transp_1_N"/>
    <property type="match status" value="1"/>
</dbReference>
<dbReference type="PROSITE" id="PS50928">
    <property type="entry name" value="ABC_TM1"/>
    <property type="match status" value="1"/>
</dbReference>
<dbReference type="InterPro" id="IPR000515">
    <property type="entry name" value="MetI-like"/>
</dbReference>
<dbReference type="STRING" id="1385519.N801_04990"/>
<evidence type="ECO:0000256" key="2">
    <source>
        <dbReference type="ARBA" id="ARBA00022448"/>
    </source>
</evidence>
<feature type="transmembrane region" description="Helical" evidence="7">
    <location>
        <begin position="12"/>
        <end position="30"/>
    </location>
</feature>
<proteinExistence type="inferred from homology"/>
<organism evidence="9 10">
    <name type="scientific">Knoellia aerolata DSM 18566</name>
    <dbReference type="NCBI Taxonomy" id="1385519"/>
    <lineage>
        <taxon>Bacteria</taxon>
        <taxon>Bacillati</taxon>
        <taxon>Actinomycetota</taxon>
        <taxon>Actinomycetes</taxon>
        <taxon>Micrococcales</taxon>
        <taxon>Intrasporangiaceae</taxon>
        <taxon>Knoellia</taxon>
    </lineage>
</organism>
<evidence type="ECO:0000256" key="3">
    <source>
        <dbReference type="ARBA" id="ARBA00022475"/>
    </source>
</evidence>
<dbReference type="PANTHER" id="PTHR43163:SF7">
    <property type="entry name" value="DIPEPTIDE-TRANSPORT INTEGRAL MEMBRANE PROTEIN ABC TRANSPORTER DPPB-RELATED"/>
    <property type="match status" value="1"/>
</dbReference>
<comment type="subcellular location">
    <subcellularLocation>
        <location evidence="1 7">Cell membrane</location>
        <topology evidence="1 7">Multi-pass membrane protein</topology>
    </subcellularLocation>
</comment>
<keyword evidence="2 7" id="KW-0813">Transport</keyword>
<evidence type="ECO:0000313" key="9">
    <source>
        <dbReference type="EMBL" id="KGN42952.1"/>
    </source>
</evidence>
<name>A0A0A0K3V4_9MICO</name>